<name>A0A3P6TCT3_LITSI</name>
<dbReference type="OMA" id="NIRCPFA"/>
<proteinExistence type="predicted"/>
<feature type="region of interest" description="Disordered" evidence="1">
    <location>
        <begin position="60"/>
        <end position="83"/>
    </location>
</feature>
<feature type="compositionally biased region" description="Basic and acidic residues" evidence="1">
    <location>
        <begin position="65"/>
        <end position="83"/>
    </location>
</feature>
<organism evidence="2 3">
    <name type="scientific">Litomosoides sigmodontis</name>
    <name type="common">Filarial nematode worm</name>
    <dbReference type="NCBI Taxonomy" id="42156"/>
    <lineage>
        <taxon>Eukaryota</taxon>
        <taxon>Metazoa</taxon>
        <taxon>Ecdysozoa</taxon>
        <taxon>Nematoda</taxon>
        <taxon>Chromadorea</taxon>
        <taxon>Rhabditida</taxon>
        <taxon>Spirurina</taxon>
        <taxon>Spiruromorpha</taxon>
        <taxon>Filarioidea</taxon>
        <taxon>Onchocercidae</taxon>
        <taxon>Litomosoides</taxon>
    </lineage>
</organism>
<gene>
    <name evidence="2" type="ORF">NLS_LOCUS7384</name>
</gene>
<keyword evidence="3" id="KW-1185">Reference proteome</keyword>
<dbReference type="Proteomes" id="UP000277928">
    <property type="component" value="Unassembled WGS sequence"/>
</dbReference>
<evidence type="ECO:0000313" key="2">
    <source>
        <dbReference type="EMBL" id="VDK85962.1"/>
    </source>
</evidence>
<protein>
    <submittedName>
        <fullName evidence="2">Uncharacterized protein</fullName>
    </submittedName>
</protein>
<reference evidence="2 3" key="1">
    <citation type="submission" date="2018-08" db="EMBL/GenBank/DDBJ databases">
        <authorList>
            <person name="Laetsch R D."/>
            <person name="Stevens L."/>
            <person name="Kumar S."/>
            <person name="Blaxter L. M."/>
        </authorList>
    </citation>
    <scope>NUCLEOTIDE SEQUENCE [LARGE SCALE GENOMIC DNA]</scope>
</reference>
<dbReference type="STRING" id="42156.A0A3P6TCT3"/>
<dbReference type="AlphaFoldDB" id="A0A3P6TCT3"/>
<accession>A0A3P6TCT3</accession>
<sequence length="83" mass="9721">MRKTSNSGRIRSPDGLKCSVFKAIRNVETNVEDNSENIRCPFARMDDELEIADFRIFGNDEMNEEEKSMDKLQEKNHHEDETK</sequence>
<dbReference type="EMBL" id="UYRX01000754">
    <property type="protein sequence ID" value="VDK85962.1"/>
    <property type="molecule type" value="Genomic_DNA"/>
</dbReference>
<evidence type="ECO:0000256" key="1">
    <source>
        <dbReference type="SAM" id="MobiDB-lite"/>
    </source>
</evidence>
<evidence type="ECO:0000313" key="3">
    <source>
        <dbReference type="Proteomes" id="UP000277928"/>
    </source>
</evidence>
<dbReference type="OrthoDB" id="5854025at2759"/>